<evidence type="ECO:0000256" key="2">
    <source>
        <dbReference type="ARBA" id="ARBA00022692"/>
    </source>
</evidence>
<feature type="transmembrane region" description="Helical" evidence="6">
    <location>
        <begin position="314"/>
        <end position="337"/>
    </location>
</feature>
<protein>
    <recommendedName>
        <fullName evidence="7">NADH:quinone oxidoreductase/Mrp antiporter transmembrane domain-containing protein</fullName>
    </recommendedName>
</protein>
<feature type="transmembrane region" description="Helical" evidence="6">
    <location>
        <begin position="349"/>
        <end position="371"/>
    </location>
</feature>
<evidence type="ECO:0000256" key="4">
    <source>
        <dbReference type="ARBA" id="ARBA00023136"/>
    </source>
</evidence>
<comment type="subcellular location">
    <subcellularLocation>
        <location evidence="1">Endomembrane system</location>
        <topology evidence="1">Multi-pass membrane protein</topology>
    </subcellularLocation>
    <subcellularLocation>
        <location evidence="5">Membrane</location>
        <topology evidence="5">Multi-pass membrane protein</topology>
    </subcellularLocation>
</comment>
<comment type="caution">
    <text evidence="8">The sequence shown here is derived from an EMBL/GenBank/DDBJ whole genome shotgun (WGS) entry which is preliminary data.</text>
</comment>
<dbReference type="PANTHER" id="PTHR42829:SF2">
    <property type="entry name" value="NADH-UBIQUINONE OXIDOREDUCTASE CHAIN 5"/>
    <property type="match status" value="1"/>
</dbReference>
<feature type="transmembrane region" description="Helical" evidence="6">
    <location>
        <begin position="164"/>
        <end position="185"/>
    </location>
</feature>
<feature type="transmembrane region" description="Helical" evidence="6">
    <location>
        <begin position="439"/>
        <end position="461"/>
    </location>
</feature>
<evidence type="ECO:0000256" key="6">
    <source>
        <dbReference type="SAM" id="Phobius"/>
    </source>
</evidence>
<dbReference type="RefSeq" id="WP_147128764.1">
    <property type="nucleotide sequence ID" value="NZ_BJXA01000003.1"/>
</dbReference>
<keyword evidence="3 6" id="KW-1133">Transmembrane helix</keyword>
<feature type="transmembrane region" description="Helical" evidence="6">
    <location>
        <begin position="68"/>
        <end position="89"/>
    </location>
</feature>
<feature type="transmembrane region" description="Helical" evidence="6">
    <location>
        <begin position="286"/>
        <end position="308"/>
    </location>
</feature>
<dbReference type="GO" id="GO:0008137">
    <property type="term" value="F:NADH dehydrogenase (ubiquinone) activity"/>
    <property type="evidence" value="ECO:0007669"/>
    <property type="project" value="InterPro"/>
</dbReference>
<sequence>MLWTMIALPALVGAALLVCGRRADRVAPVLAVATAGVTTGLAAWNAVDRPEVSAPFLSGIPVELRVDGLSAVMIVTVAAIVTAVLVFAAGDLGAREPRARFHGLVLMFASAMLATVTAQTLVTLLMAWELMGAASYALIGFHWREEQRAASGLVAFLTTRTGDLGMYLAAGAALAGGAGALELGALAGLDSGWRDAAAAGIVLAALGKSAQLPFSFWLSRAMAGPSPVSALLHSATMVAAGAYLLLRLEPLLNATSWASQATAWVGALTAIALGAVALCQSDLKQLLAASTCAQVGLMVLAAGVGGVAAGTEQLIAHAVTKSLLFLGAGAWLSALGTKNLIGLRGAARAYPVVGVTFTIGALSLAGVPPFALWPAKDAVLTAARGSSSALYLAGFAAAILTALYAGRALTLVWSSPVADTEKRWDSEETGTRRVQTSQLLPLAVLAAMTLAAAVAVLPAVYGSFAGLVGSAPVEAATWWELAVSGAVAVVAIGAAGVVVRRRGDVSAPALLTEWLGMERAAHLVVVVPTLAVGRALARFDDRVLNDGVYVVVNAGVALARAVDHRVERALDRTVHAVATASRSLGRWARRPETGLVHQYYAQAVVGLVVLAVVLVTLR</sequence>
<dbReference type="InterPro" id="IPR001750">
    <property type="entry name" value="ND/Mrp_TM"/>
</dbReference>
<organism evidence="8 9">
    <name type="scientific">Nocardia ninae NBRC 108245</name>
    <dbReference type="NCBI Taxonomy" id="1210091"/>
    <lineage>
        <taxon>Bacteria</taxon>
        <taxon>Bacillati</taxon>
        <taxon>Actinomycetota</taxon>
        <taxon>Actinomycetes</taxon>
        <taxon>Mycobacteriales</taxon>
        <taxon>Nocardiaceae</taxon>
        <taxon>Nocardia</taxon>
    </lineage>
</organism>
<dbReference type="PRINTS" id="PR01434">
    <property type="entry name" value="NADHDHGNASE5"/>
</dbReference>
<dbReference type="OrthoDB" id="9811798at2"/>
<dbReference type="InterPro" id="IPR003945">
    <property type="entry name" value="NU5C-like"/>
</dbReference>
<dbReference type="Gene3D" id="1.20.5.2700">
    <property type="match status" value="1"/>
</dbReference>
<evidence type="ECO:0000256" key="5">
    <source>
        <dbReference type="RuleBase" id="RU000320"/>
    </source>
</evidence>
<feature type="transmembrane region" description="Helical" evidence="6">
    <location>
        <begin position="599"/>
        <end position="617"/>
    </location>
</feature>
<keyword evidence="4 6" id="KW-0472">Membrane</keyword>
<feature type="transmembrane region" description="Helical" evidence="6">
    <location>
        <begin position="391"/>
        <end position="413"/>
    </location>
</feature>
<feature type="domain" description="NADH:quinone oxidoreductase/Mrp antiporter transmembrane" evidence="7">
    <location>
        <begin position="118"/>
        <end position="399"/>
    </location>
</feature>
<dbReference type="EMBL" id="BJXA01000003">
    <property type="protein sequence ID" value="GEM36513.1"/>
    <property type="molecule type" value="Genomic_DNA"/>
</dbReference>
<evidence type="ECO:0000256" key="3">
    <source>
        <dbReference type="ARBA" id="ARBA00022989"/>
    </source>
</evidence>
<dbReference type="GO" id="GO:0003954">
    <property type="term" value="F:NADH dehydrogenase activity"/>
    <property type="evidence" value="ECO:0007669"/>
    <property type="project" value="TreeGrafter"/>
</dbReference>
<proteinExistence type="predicted"/>
<dbReference type="Pfam" id="PF00361">
    <property type="entry name" value="Proton_antipo_M"/>
    <property type="match status" value="1"/>
</dbReference>
<dbReference type="GO" id="GO:0042773">
    <property type="term" value="P:ATP synthesis coupled electron transport"/>
    <property type="evidence" value="ECO:0007669"/>
    <property type="project" value="InterPro"/>
</dbReference>
<dbReference type="GO" id="GO:0016020">
    <property type="term" value="C:membrane"/>
    <property type="evidence" value="ECO:0007669"/>
    <property type="project" value="UniProtKB-SubCell"/>
</dbReference>
<accession>A0A511M783</accession>
<reference evidence="8 9" key="1">
    <citation type="submission" date="2019-07" db="EMBL/GenBank/DDBJ databases">
        <title>Whole genome shotgun sequence of Nocardia ninae NBRC 108245.</title>
        <authorList>
            <person name="Hosoyama A."/>
            <person name="Uohara A."/>
            <person name="Ohji S."/>
            <person name="Ichikawa N."/>
        </authorList>
    </citation>
    <scope>NUCLEOTIDE SEQUENCE [LARGE SCALE GENOMIC DNA]</scope>
    <source>
        <strain evidence="8 9">NBRC 108245</strain>
    </source>
</reference>
<dbReference type="GO" id="GO:0012505">
    <property type="term" value="C:endomembrane system"/>
    <property type="evidence" value="ECO:0007669"/>
    <property type="project" value="UniProtKB-SubCell"/>
</dbReference>
<dbReference type="Proteomes" id="UP000321424">
    <property type="component" value="Unassembled WGS sequence"/>
</dbReference>
<dbReference type="GO" id="GO:0015990">
    <property type="term" value="P:electron transport coupled proton transport"/>
    <property type="evidence" value="ECO:0007669"/>
    <property type="project" value="TreeGrafter"/>
</dbReference>
<feature type="transmembrane region" description="Helical" evidence="6">
    <location>
        <begin position="101"/>
        <end position="119"/>
    </location>
</feature>
<feature type="transmembrane region" description="Helical" evidence="6">
    <location>
        <begin position="230"/>
        <end position="246"/>
    </location>
</feature>
<evidence type="ECO:0000313" key="8">
    <source>
        <dbReference type="EMBL" id="GEM36513.1"/>
    </source>
</evidence>
<evidence type="ECO:0000259" key="7">
    <source>
        <dbReference type="Pfam" id="PF00361"/>
    </source>
</evidence>
<feature type="transmembrane region" description="Helical" evidence="6">
    <location>
        <begin position="481"/>
        <end position="499"/>
    </location>
</feature>
<dbReference type="AlphaFoldDB" id="A0A511M783"/>
<dbReference type="PANTHER" id="PTHR42829">
    <property type="entry name" value="NADH-UBIQUINONE OXIDOREDUCTASE CHAIN 5"/>
    <property type="match status" value="1"/>
</dbReference>
<name>A0A511M783_9NOCA</name>
<evidence type="ECO:0000313" key="9">
    <source>
        <dbReference type="Proteomes" id="UP000321424"/>
    </source>
</evidence>
<evidence type="ECO:0000256" key="1">
    <source>
        <dbReference type="ARBA" id="ARBA00004127"/>
    </source>
</evidence>
<keyword evidence="9" id="KW-1185">Reference proteome</keyword>
<feature type="transmembrane region" description="Helical" evidence="6">
    <location>
        <begin position="125"/>
        <end position="143"/>
    </location>
</feature>
<feature type="transmembrane region" description="Helical" evidence="6">
    <location>
        <begin position="197"/>
        <end position="218"/>
    </location>
</feature>
<gene>
    <name evidence="8" type="ORF">NN4_10320</name>
</gene>
<keyword evidence="2 5" id="KW-0812">Transmembrane</keyword>
<feature type="transmembrane region" description="Helical" evidence="6">
    <location>
        <begin position="258"/>
        <end position="279"/>
    </location>
</feature>